<dbReference type="Pfam" id="PF18052">
    <property type="entry name" value="Rx_N"/>
    <property type="match status" value="2"/>
</dbReference>
<dbReference type="GO" id="GO:0043531">
    <property type="term" value="F:ADP binding"/>
    <property type="evidence" value="ECO:0007669"/>
    <property type="project" value="InterPro"/>
</dbReference>
<keyword evidence="3" id="KW-0677">Repeat</keyword>
<accession>A0AAV5C3M7</accession>
<proteinExistence type="inferred from homology"/>
<evidence type="ECO:0000256" key="4">
    <source>
        <dbReference type="ARBA" id="ARBA00022741"/>
    </source>
</evidence>
<protein>
    <recommendedName>
        <fullName evidence="6">Disease resistance N-terminal domain-containing protein</fullName>
    </recommendedName>
</protein>
<dbReference type="InterPro" id="IPR041118">
    <property type="entry name" value="Rx_N"/>
</dbReference>
<comment type="caution">
    <text evidence="7">The sequence shown here is derived from an EMBL/GenBank/DDBJ whole genome shotgun (WGS) entry which is preliminary data.</text>
</comment>
<dbReference type="AlphaFoldDB" id="A0AAV5C3M7"/>
<evidence type="ECO:0000256" key="1">
    <source>
        <dbReference type="ARBA" id="ARBA00008894"/>
    </source>
</evidence>
<evidence type="ECO:0000313" key="8">
    <source>
        <dbReference type="Proteomes" id="UP001054889"/>
    </source>
</evidence>
<keyword evidence="4" id="KW-0547">Nucleotide-binding</keyword>
<evidence type="ECO:0000256" key="3">
    <source>
        <dbReference type="ARBA" id="ARBA00022737"/>
    </source>
</evidence>
<dbReference type="SUPFAM" id="SSF52540">
    <property type="entry name" value="P-loop containing nucleoside triphosphate hydrolases"/>
    <property type="match status" value="3"/>
</dbReference>
<evidence type="ECO:0000313" key="7">
    <source>
        <dbReference type="EMBL" id="GJM93299.1"/>
    </source>
</evidence>
<feature type="domain" description="Disease resistance N-terminal" evidence="6">
    <location>
        <begin position="74"/>
        <end position="163"/>
    </location>
</feature>
<dbReference type="EMBL" id="BQKI01000004">
    <property type="protein sequence ID" value="GJM93299.1"/>
    <property type="molecule type" value="Genomic_DNA"/>
</dbReference>
<keyword evidence="5" id="KW-0611">Plant defense</keyword>
<dbReference type="Gene3D" id="1.20.5.4130">
    <property type="match status" value="1"/>
</dbReference>
<feature type="domain" description="Disease resistance N-terminal" evidence="6">
    <location>
        <begin position="497"/>
        <end position="576"/>
    </location>
</feature>
<dbReference type="PANTHER" id="PTHR33377">
    <property type="entry name" value="OS10G0134700 PROTEIN-RELATED"/>
    <property type="match status" value="1"/>
</dbReference>
<comment type="similarity">
    <text evidence="1">Belongs to the disease resistance NB-LRR family.</text>
</comment>
<organism evidence="7 8">
    <name type="scientific">Eleusine coracana subsp. coracana</name>
    <dbReference type="NCBI Taxonomy" id="191504"/>
    <lineage>
        <taxon>Eukaryota</taxon>
        <taxon>Viridiplantae</taxon>
        <taxon>Streptophyta</taxon>
        <taxon>Embryophyta</taxon>
        <taxon>Tracheophyta</taxon>
        <taxon>Spermatophyta</taxon>
        <taxon>Magnoliopsida</taxon>
        <taxon>Liliopsida</taxon>
        <taxon>Poales</taxon>
        <taxon>Poaceae</taxon>
        <taxon>PACMAD clade</taxon>
        <taxon>Chloridoideae</taxon>
        <taxon>Cynodonteae</taxon>
        <taxon>Eleusininae</taxon>
        <taxon>Eleusine</taxon>
    </lineage>
</organism>
<name>A0AAV5C3M7_ELECO</name>
<dbReference type="Proteomes" id="UP001054889">
    <property type="component" value="Unassembled WGS sequence"/>
</dbReference>
<dbReference type="Gene3D" id="3.40.50.300">
    <property type="entry name" value="P-loop containing nucleotide triphosphate hydrolases"/>
    <property type="match status" value="3"/>
</dbReference>
<gene>
    <name evidence="7" type="primary">ga09844</name>
    <name evidence="7" type="ORF">PR202_ga09844</name>
</gene>
<keyword evidence="2" id="KW-0433">Leucine-rich repeat</keyword>
<dbReference type="PANTHER" id="PTHR33377:SF36">
    <property type="entry name" value="OS01G0720900 PROTEIN"/>
    <property type="match status" value="1"/>
</dbReference>
<reference evidence="7" key="2">
    <citation type="submission" date="2021-12" db="EMBL/GenBank/DDBJ databases">
        <title>Resequencing data analysis of finger millet.</title>
        <authorList>
            <person name="Hatakeyama M."/>
            <person name="Aluri S."/>
            <person name="Balachadran M.T."/>
            <person name="Sivarajan S.R."/>
            <person name="Poveda L."/>
            <person name="Shimizu-Inatsugi R."/>
            <person name="Schlapbach R."/>
            <person name="Sreeman S.M."/>
            <person name="Shimizu K.K."/>
        </authorList>
    </citation>
    <scope>NUCLEOTIDE SEQUENCE</scope>
</reference>
<reference evidence="7" key="1">
    <citation type="journal article" date="2018" name="DNA Res.">
        <title>Multiple hybrid de novo genome assembly of finger millet, an orphan allotetraploid crop.</title>
        <authorList>
            <person name="Hatakeyama M."/>
            <person name="Aluri S."/>
            <person name="Balachadran M.T."/>
            <person name="Sivarajan S.R."/>
            <person name="Patrignani A."/>
            <person name="Gruter S."/>
            <person name="Poveda L."/>
            <person name="Shimizu-Inatsugi R."/>
            <person name="Baeten J."/>
            <person name="Francoijs K.J."/>
            <person name="Nataraja K.N."/>
            <person name="Reddy Y.A.N."/>
            <person name="Phadnis S."/>
            <person name="Ravikumar R.L."/>
            <person name="Schlapbach R."/>
            <person name="Sreeman S.M."/>
            <person name="Shimizu K.K."/>
        </authorList>
    </citation>
    <scope>NUCLEOTIDE SEQUENCE</scope>
</reference>
<dbReference type="GO" id="GO:0006952">
    <property type="term" value="P:defense response"/>
    <property type="evidence" value="ECO:0007669"/>
    <property type="project" value="UniProtKB-KW"/>
</dbReference>
<keyword evidence="8" id="KW-1185">Reference proteome</keyword>
<evidence type="ECO:0000256" key="5">
    <source>
        <dbReference type="ARBA" id="ARBA00022821"/>
    </source>
</evidence>
<sequence>MPAGFIGVGTLAAAWWSQRWMLPRGESIQLCLAGRALELARKAGSDAPGLRPDLVCGKTILSERFAMDTFFSAVLSDLVSRTASFIIHNYYQRQKGAEENLQRLCCVLLRIQATVEEAEGRQITNQAMLQQLQMLREVMYEGCYLVDTFGYRMLQQKMNNNQVISHLALIKLSPAKRFCFSTRRINRGLQGDGRKEIQKMLESLHDIINEMADFVAFLTSCPPVTYQPYSKYLIMEKSMFGRQAEMKVISFLLQPESPGAESLQVLPIIGPAGVGKRTLVEHVCYDERVHNYFSSIILCIKPTTSPEGNGEVKKQVHGSHGRTLFVMELADDFILDKIQCRKLYSLRSHMPPGSRVIITSIRGYQGTWNSRIYKTQFFASRSLLAEMKKIVGFLLQPKLPGTDNLQVLQIIGPPRVGKSTLVEHICYDERVHNHFSSIILCNGDPTAPDSSGIVKKETHGSQGKSLIIMELADDLVLEDKKNIRSERLTMETFISAVLSDLISRSVSLVIDNYYRWHKGEDENLQRLLQMLLRVQVIVEEAEERHITNRAMLQQLQMLRETMYKGLYFLDTSRYSTMQLVPDDQVGGRLFLFSKLSPAKRMCFSTRRMNIAFQGDKLKEVQKMLGNLHSIINDMAEFIVFLKSYPPISREPYSKYLFLEKCMFGRQAEMENIICFLLQPEPPGVERLQVLPIVGPPRVGKSTLVEHVFCDQRVRNHFSSIILCSGDPTAPEGSEVVKKQMTSSRGRSLIVMELAVDFSLDKQHCRKLHFLRSHMPPGSKIIITSRSESILKLGTSEPIRLTFLPQEAYWYFFKVMAFGSTNPEVHPELASIAMELAAELDGSFLVANLICGLLRTNIQTRFWRKILELHKHHVERNRHLFGEHPHTLLHKKNQVVYVWCLSDISMRLKVHYCEKLYHPNEVPNITLHDVMIGSAKGLGKFDVVAWKSCIPPYHNHLMTCEIEAPRDMMGKKKRPHFMV</sequence>
<evidence type="ECO:0000259" key="6">
    <source>
        <dbReference type="Pfam" id="PF18052"/>
    </source>
</evidence>
<dbReference type="InterPro" id="IPR027417">
    <property type="entry name" value="P-loop_NTPase"/>
</dbReference>
<evidence type="ECO:0000256" key="2">
    <source>
        <dbReference type="ARBA" id="ARBA00022614"/>
    </source>
</evidence>